<sequence length="579" mass="62034">MLVLSADPIPEMTQQGGSTQTAIAEASLPRLSAEAKEAPYNEAAGLAVEFFVTAEKAALGSLQAYCTFLGKIHETGVFSSWSSDEENGGKGPGCCSQPCEVTGEGEVNSSEECCQLAAVKFALNLTPFSLPATFCEQFTNETITFTVVRTQDSSQDGPQRKDAQNKASAKPDGRDKGPKKAGPPRSTIPPGDSRTAEMPVGALLLLRDGESMQPPQRVQETLATTPGVVSLRIGVKAVTSLLSCELRHLLNPVWFLIKDVRYLPLTSQCLQKPQPCDASEDTTENPALPAAATASAGTATAAAPLASSAAPVSEIKGASSEIKVRGECSSETKYGVDGTSEYFARAKVFRRVLETEPRRPIKYLDTNRVHWDAGFLCFWGPSVEDQNELKDFIEEHRVEIELLNTWDAPGIDQSSLYPDVTAGQCKSKAIGRPLLKQPKTSTGTPAKGQRVTTKAQRYSGINPETPSNQATTNITNAFLAGPEPASCRPPHGVASFCLCALASCRATHLSFCTDVLPVAGYVARKEEGSETVQLYRTTGPDFMSSGTQISIEIKLAEPLFQHFSYSTSPDRATINQARG</sequence>
<name>U6M2J8_EIMMA</name>
<reference evidence="2" key="2">
    <citation type="submission" date="2013-10" db="EMBL/GenBank/DDBJ databases">
        <authorList>
            <person name="Aslett M."/>
        </authorList>
    </citation>
    <scope>NUCLEOTIDE SEQUENCE [LARGE SCALE GENOMIC DNA]</scope>
    <source>
        <strain evidence="2">Weybridge</strain>
    </source>
</reference>
<feature type="region of interest" description="Disordered" evidence="1">
    <location>
        <begin position="1"/>
        <end position="21"/>
    </location>
</feature>
<proteinExistence type="predicted"/>
<reference evidence="2" key="1">
    <citation type="submission" date="2013-10" db="EMBL/GenBank/DDBJ databases">
        <title>Genomic analysis of the causative agents of coccidiosis in chickens.</title>
        <authorList>
            <person name="Reid A.J."/>
            <person name="Blake D."/>
            <person name="Billington K."/>
            <person name="Browne H."/>
            <person name="Dunn M."/>
            <person name="Hung S."/>
            <person name="Kawahara F."/>
            <person name="Miranda-Saavedra D."/>
            <person name="Mourier T."/>
            <person name="Nagra H."/>
            <person name="Otto T.D."/>
            <person name="Rawlings N."/>
            <person name="Sanchez A."/>
            <person name="Sanders M."/>
            <person name="Subramaniam C."/>
            <person name="Tay Y."/>
            <person name="Dear P."/>
            <person name="Doerig C."/>
            <person name="Gruber A."/>
            <person name="Parkinson J."/>
            <person name="Shirley M."/>
            <person name="Wan K.L."/>
            <person name="Berriman M."/>
            <person name="Tomley F."/>
            <person name="Pain A."/>
        </authorList>
    </citation>
    <scope>NUCLEOTIDE SEQUENCE [LARGE SCALE GENOMIC DNA]</scope>
    <source>
        <strain evidence="2">Weybridge</strain>
    </source>
</reference>
<dbReference type="GeneID" id="25334374"/>
<dbReference type="VEuPathDB" id="ToxoDB:EMWEY_00003880"/>
<evidence type="ECO:0000313" key="2">
    <source>
        <dbReference type="EMBL" id="CDJ56644.1"/>
    </source>
</evidence>
<dbReference type="AlphaFoldDB" id="U6M2J8"/>
<organism evidence="2 3">
    <name type="scientific">Eimeria maxima</name>
    <name type="common">Coccidian parasite</name>
    <dbReference type="NCBI Taxonomy" id="5804"/>
    <lineage>
        <taxon>Eukaryota</taxon>
        <taxon>Sar</taxon>
        <taxon>Alveolata</taxon>
        <taxon>Apicomplexa</taxon>
        <taxon>Conoidasida</taxon>
        <taxon>Coccidia</taxon>
        <taxon>Eucoccidiorida</taxon>
        <taxon>Eimeriorina</taxon>
        <taxon>Eimeriidae</taxon>
        <taxon>Eimeria</taxon>
    </lineage>
</organism>
<dbReference type="OMA" id="HGVASFC"/>
<keyword evidence="3" id="KW-1185">Reference proteome</keyword>
<dbReference type="EMBL" id="HG719032">
    <property type="protein sequence ID" value="CDJ56644.1"/>
    <property type="molecule type" value="Genomic_DNA"/>
</dbReference>
<feature type="region of interest" description="Disordered" evidence="1">
    <location>
        <begin position="149"/>
        <end position="197"/>
    </location>
</feature>
<feature type="region of interest" description="Disordered" evidence="1">
    <location>
        <begin position="436"/>
        <end position="470"/>
    </location>
</feature>
<evidence type="ECO:0000256" key="1">
    <source>
        <dbReference type="SAM" id="MobiDB-lite"/>
    </source>
</evidence>
<protein>
    <submittedName>
        <fullName evidence="2">Uncharacterized protein</fullName>
    </submittedName>
</protein>
<dbReference type="RefSeq" id="XP_013333295.1">
    <property type="nucleotide sequence ID" value="XM_013477841.1"/>
</dbReference>
<accession>U6M2J8</accession>
<dbReference type="Proteomes" id="UP000030763">
    <property type="component" value="Unassembled WGS sequence"/>
</dbReference>
<feature type="compositionally biased region" description="Polar residues" evidence="1">
    <location>
        <begin position="12"/>
        <end position="21"/>
    </location>
</feature>
<evidence type="ECO:0000313" key="3">
    <source>
        <dbReference type="Proteomes" id="UP000030763"/>
    </source>
</evidence>
<dbReference type="OrthoDB" id="347115at2759"/>
<feature type="compositionally biased region" description="Basic and acidic residues" evidence="1">
    <location>
        <begin position="158"/>
        <end position="178"/>
    </location>
</feature>
<gene>
    <name evidence="2" type="ORF">EMWEY_00003880</name>
</gene>
<feature type="compositionally biased region" description="Polar residues" evidence="1">
    <location>
        <begin position="438"/>
        <end position="456"/>
    </location>
</feature>